<proteinExistence type="predicted"/>
<gene>
    <name evidence="1" type="ORF">FHS55_004648</name>
</gene>
<name>A0A839ZH60_9HYPH</name>
<dbReference type="EMBL" id="JACICD010000019">
    <property type="protein sequence ID" value="MBB3773998.1"/>
    <property type="molecule type" value="Genomic_DNA"/>
</dbReference>
<evidence type="ECO:0000313" key="1">
    <source>
        <dbReference type="EMBL" id="MBB3773998.1"/>
    </source>
</evidence>
<dbReference type="Proteomes" id="UP000533469">
    <property type="component" value="Unassembled WGS sequence"/>
</dbReference>
<protein>
    <submittedName>
        <fullName evidence="1">Uncharacterized protein</fullName>
    </submittedName>
</protein>
<keyword evidence="2" id="KW-1185">Reference proteome</keyword>
<sequence length="111" mass="12176">MRGDSGQGGLSALPLSKRPCSLIIMRSGKDGRNRRIGDLRKDARVSLSLPMRPLPLSGTMSRVIDFHRAGKMVRGCRMSLGIASPEDRANLIVPLKARVPQRHPGSGFQRF</sequence>
<comment type="caution">
    <text evidence="1">The sequence shown here is derived from an EMBL/GenBank/DDBJ whole genome shotgun (WGS) entry which is preliminary data.</text>
</comment>
<dbReference type="RefSeq" id="WP_183192182.1">
    <property type="nucleotide sequence ID" value="NZ_JACICD010000019.1"/>
</dbReference>
<accession>A0A839ZH60</accession>
<organism evidence="1 2">
    <name type="scientific">Ancylobacter tetraedralis</name>
    <dbReference type="NCBI Taxonomy" id="217068"/>
    <lineage>
        <taxon>Bacteria</taxon>
        <taxon>Pseudomonadati</taxon>
        <taxon>Pseudomonadota</taxon>
        <taxon>Alphaproteobacteria</taxon>
        <taxon>Hyphomicrobiales</taxon>
        <taxon>Xanthobacteraceae</taxon>
        <taxon>Ancylobacter</taxon>
    </lineage>
</organism>
<evidence type="ECO:0000313" key="2">
    <source>
        <dbReference type="Proteomes" id="UP000533469"/>
    </source>
</evidence>
<reference evidence="1 2" key="1">
    <citation type="submission" date="2020-08" db="EMBL/GenBank/DDBJ databases">
        <title>Genomic Encyclopedia of Type Strains, Phase IV (KMG-IV): sequencing the most valuable type-strain genomes for metagenomic binning, comparative biology and taxonomic classification.</title>
        <authorList>
            <person name="Goeker M."/>
        </authorList>
    </citation>
    <scope>NUCLEOTIDE SEQUENCE [LARGE SCALE GENOMIC DNA]</scope>
    <source>
        <strain evidence="1 2">DSM 5895</strain>
    </source>
</reference>
<dbReference type="AlphaFoldDB" id="A0A839ZH60"/>